<evidence type="ECO:0000313" key="1">
    <source>
        <dbReference type="EMBL" id="OGF20351.1"/>
    </source>
</evidence>
<organism evidence="1 2">
    <name type="scientific">Candidatus Falkowbacteria bacterium RBG_13_39_14</name>
    <dbReference type="NCBI Taxonomy" id="1797985"/>
    <lineage>
        <taxon>Bacteria</taxon>
        <taxon>Candidatus Falkowiibacteriota</taxon>
    </lineage>
</organism>
<name>A0A1F5S245_9BACT</name>
<dbReference type="STRING" id="1797985.A2Y83_02195"/>
<gene>
    <name evidence="1" type="ORF">A2Y83_02195</name>
</gene>
<proteinExistence type="predicted"/>
<evidence type="ECO:0008006" key="3">
    <source>
        <dbReference type="Google" id="ProtNLM"/>
    </source>
</evidence>
<evidence type="ECO:0000313" key="2">
    <source>
        <dbReference type="Proteomes" id="UP000178323"/>
    </source>
</evidence>
<dbReference type="AlphaFoldDB" id="A0A1F5S245"/>
<comment type="caution">
    <text evidence="1">The sequence shown here is derived from an EMBL/GenBank/DDBJ whole genome shotgun (WGS) entry which is preliminary data.</text>
</comment>
<sequence length="275" mass="32121">MNLELIKNLLSEEKASTDVFKRNIASQYLQVLALDFIYRNPKYQNLVFYGGSCLKHCYGLNRLSEDLDFVDIKKNIDIEELAEEIKKYFKKDIGLEIKTKIQKFRVYLKFPILFELGLAKQGESDFLFLKIEIFKGFDSCEKKAKIEILPLFKHGKSVLIRAFNLSTLMSTKIRAVLQRKWEQSDKQGNVIIKVKGRDYFDLMWYLNKGVEPNLDCIKEIKDIEALKIKLINQVKKIDQRSIQLDLLALIKDAEFVENLSKNIKDILIDLINSKL</sequence>
<dbReference type="Proteomes" id="UP000178323">
    <property type="component" value="Unassembled WGS sequence"/>
</dbReference>
<protein>
    <recommendedName>
        <fullName evidence="3">Nucleotidyl transferase AbiEii/AbiGii toxin family protein</fullName>
    </recommendedName>
</protein>
<dbReference type="Gene3D" id="3.10.450.620">
    <property type="entry name" value="JHP933, nucleotidyltransferase-like core domain"/>
    <property type="match status" value="1"/>
</dbReference>
<dbReference type="InterPro" id="IPR014942">
    <property type="entry name" value="AbiEii"/>
</dbReference>
<dbReference type="Pfam" id="PF08843">
    <property type="entry name" value="AbiEii"/>
    <property type="match status" value="1"/>
</dbReference>
<reference evidence="1 2" key="1">
    <citation type="journal article" date="2016" name="Nat. Commun.">
        <title>Thousands of microbial genomes shed light on interconnected biogeochemical processes in an aquifer system.</title>
        <authorList>
            <person name="Anantharaman K."/>
            <person name="Brown C.T."/>
            <person name="Hug L.A."/>
            <person name="Sharon I."/>
            <person name="Castelle C.J."/>
            <person name="Probst A.J."/>
            <person name="Thomas B.C."/>
            <person name="Singh A."/>
            <person name="Wilkins M.J."/>
            <person name="Karaoz U."/>
            <person name="Brodie E.L."/>
            <person name="Williams K.H."/>
            <person name="Hubbard S.S."/>
            <person name="Banfield J.F."/>
        </authorList>
    </citation>
    <scope>NUCLEOTIDE SEQUENCE [LARGE SCALE GENOMIC DNA]</scope>
</reference>
<accession>A0A1F5S245</accession>
<dbReference type="EMBL" id="MFFS01000095">
    <property type="protein sequence ID" value="OGF20351.1"/>
    <property type="molecule type" value="Genomic_DNA"/>
</dbReference>